<dbReference type="AlphaFoldDB" id="A0A229RP96"/>
<dbReference type="Proteomes" id="UP000215563">
    <property type="component" value="Unassembled WGS sequence"/>
</dbReference>
<evidence type="ECO:0000259" key="1">
    <source>
        <dbReference type="Pfam" id="PF13577"/>
    </source>
</evidence>
<keyword evidence="3" id="KW-1185">Reference proteome</keyword>
<dbReference type="RefSeq" id="WP_020637151.1">
    <property type="nucleotide sequence ID" value="NZ_KB913032.1"/>
</dbReference>
<dbReference type="InterPro" id="IPR032710">
    <property type="entry name" value="NTF2-like_dom_sf"/>
</dbReference>
<dbReference type="InterPro" id="IPR037401">
    <property type="entry name" value="SnoaL-like"/>
</dbReference>
<proteinExistence type="predicted"/>
<protein>
    <submittedName>
        <fullName evidence="2">Nuclear transport factor 2 family protein</fullName>
    </submittedName>
</protein>
<name>A0A229RP96_AMYAL</name>
<gene>
    <name evidence="2" type="ORF">CFP75_22040</name>
</gene>
<dbReference type="Pfam" id="PF13577">
    <property type="entry name" value="SnoaL_4"/>
    <property type="match status" value="1"/>
</dbReference>
<reference evidence="2 3" key="1">
    <citation type="submission" date="2017-07" db="EMBL/GenBank/DDBJ databases">
        <title>Amycolatopsis alba DSM 44262 Genome sequencing and assembly.</title>
        <authorList>
            <person name="Kaur N."/>
            <person name="Mayilraj S."/>
        </authorList>
    </citation>
    <scope>NUCLEOTIDE SEQUENCE [LARGE SCALE GENOMIC DNA]</scope>
    <source>
        <strain evidence="2 3">DSM 44262</strain>
    </source>
</reference>
<evidence type="ECO:0000313" key="3">
    <source>
        <dbReference type="Proteomes" id="UP000215563"/>
    </source>
</evidence>
<organism evidence="2 3">
    <name type="scientific">Amycolatopsis alba DSM 44262</name>
    <dbReference type="NCBI Taxonomy" id="1125972"/>
    <lineage>
        <taxon>Bacteria</taxon>
        <taxon>Bacillati</taxon>
        <taxon>Actinomycetota</taxon>
        <taxon>Actinomycetes</taxon>
        <taxon>Pseudonocardiales</taxon>
        <taxon>Pseudonocardiaceae</taxon>
        <taxon>Amycolatopsis</taxon>
    </lineage>
</organism>
<dbReference type="EMBL" id="NMQU01000064">
    <property type="protein sequence ID" value="OXM48214.1"/>
    <property type="molecule type" value="Genomic_DNA"/>
</dbReference>
<dbReference type="Gene3D" id="3.10.450.50">
    <property type="match status" value="1"/>
</dbReference>
<accession>A0A229RP96</accession>
<feature type="domain" description="SnoaL-like" evidence="1">
    <location>
        <begin position="3"/>
        <end position="127"/>
    </location>
</feature>
<dbReference type="SUPFAM" id="SSF54427">
    <property type="entry name" value="NTF2-like"/>
    <property type="match status" value="1"/>
</dbReference>
<dbReference type="OrthoDB" id="4941530at2"/>
<sequence length="160" mass="17934">MDLAALEEIRRLKARYLRCLDLKLWDEMAGTLTADAHARFGTPSYGEPLDFEGRDAIIGFFRNAVGPGVITVHFAGQPEIDVDGGTATGTWLMRDKVIVPEHRVVIEGAAYYEDTYRRVDGAWLTASTQYDRLYETMMSMDDVPSLKLTANRWSGDSRPA</sequence>
<evidence type="ECO:0000313" key="2">
    <source>
        <dbReference type="EMBL" id="OXM48214.1"/>
    </source>
</evidence>
<comment type="caution">
    <text evidence="2">The sequence shown here is derived from an EMBL/GenBank/DDBJ whole genome shotgun (WGS) entry which is preliminary data.</text>
</comment>